<dbReference type="PROSITE" id="PS51206">
    <property type="entry name" value="SF3_HELICASE_1"/>
    <property type="match status" value="1"/>
</dbReference>
<keyword evidence="2" id="KW-0378">Hydrolase</keyword>
<dbReference type="AlphaFoldDB" id="A0A0F9Q1A7"/>
<gene>
    <name evidence="5" type="ORF">LCGC14_1071110</name>
</gene>
<feature type="domain" description="SF3 helicase" evidence="4">
    <location>
        <begin position="485"/>
        <end position="644"/>
    </location>
</feature>
<evidence type="ECO:0000256" key="2">
    <source>
        <dbReference type="ARBA" id="ARBA00022801"/>
    </source>
</evidence>
<accession>A0A0F9Q1A7</accession>
<evidence type="ECO:0000313" key="5">
    <source>
        <dbReference type="EMBL" id="KKN07051.1"/>
    </source>
</evidence>
<dbReference type="PANTHER" id="PTHR35372:SF2">
    <property type="entry name" value="SF3 HELICASE DOMAIN-CONTAINING PROTEIN"/>
    <property type="match status" value="1"/>
</dbReference>
<dbReference type="InterPro" id="IPR045455">
    <property type="entry name" value="NrS-1_pol-like_helicase"/>
</dbReference>
<reference evidence="5" key="1">
    <citation type="journal article" date="2015" name="Nature">
        <title>Complex archaea that bridge the gap between prokaryotes and eukaryotes.</title>
        <authorList>
            <person name="Spang A."/>
            <person name="Saw J.H."/>
            <person name="Jorgensen S.L."/>
            <person name="Zaremba-Niedzwiedzka K."/>
            <person name="Martijn J."/>
            <person name="Lind A.E."/>
            <person name="van Eijk R."/>
            <person name="Schleper C."/>
            <person name="Guy L."/>
            <person name="Ettema T.J."/>
        </authorList>
    </citation>
    <scope>NUCLEOTIDE SEQUENCE</scope>
</reference>
<dbReference type="EMBL" id="LAZR01004613">
    <property type="protein sequence ID" value="KKN07051.1"/>
    <property type="molecule type" value="Genomic_DNA"/>
</dbReference>
<proteinExistence type="predicted"/>
<dbReference type="Gene3D" id="3.40.1360.10">
    <property type="match status" value="1"/>
</dbReference>
<evidence type="ECO:0000259" key="4">
    <source>
        <dbReference type="PROSITE" id="PS51206"/>
    </source>
</evidence>
<dbReference type="InterPro" id="IPR006500">
    <property type="entry name" value="Helicase_put_C_phage/plasmid"/>
</dbReference>
<dbReference type="GO" id="GO:0016787">
    <property type="term" value="F:hydrolase activity"/>
    <property type="evidence" value="ECO:0007669"/>
    <property type="project" value="UniProtKB-KW"/>
</dbReference>
<evidence type="ECO:0000256" key="3">
    <source>
        <dbReference type="ARBA" id="ARBA00022840"/>
    </source>
</evidence>
<keyword evidence="3" id="KW-0067">ATP-binding</keyword>
<dbReference type="PANTHER" id="PTHR35372">
    <property type="entry name" value="ATP BINDING PROTEIN-RELATED"/>
    <property type="match status" value="1"/>
</dbReference>
<dbReference type="SUPFAM" id="SSF52540">
    <property type="entry name" value="P-loop containing nucleoside triphosphate hydrolases"/>
    <property type="match status" value="1"/>
</dbReference>
<dbReference type="Gene3D" id="3.40.50.300">
    <property type="entry name" value="P-loop containing nucleotide triphosphate hydrolases"/>
    <property type="match status" value="1"/>
</dbReference>
<evidence type="ECO:0000256" key="1">
    <source>
        <dbReference type="ARBA" id="ARBA00022741"/>
    </source>
</evidence>
<keyword evidence="1" id="KW-0547">Nucleotide-binding</keyword>
<comment type="caution">
    <text evidence="5">The sequence shown here is derived from an EMBL/GenBank/DDBJ whole genome shotgun (WGS) entry which is preliminary data.</text>
</comment>
<dbReference type="InterPro" id="IPR014015">
    <property type="entry name" value="Helicase_SF3_DNA-vir"/>
</dbReference>
<protein>
    <recommendedName>
        <fullName evidence="4">SF3 helicase domain-containing protein</fullName>
    </recommendedName>
</protein>
<dbReference type="GO" id="GO:0005524">
    <property type="term" value="F:ATP binding"/>
    <property type="evidence" value="ECO:0007669"/>
    <property type="project" value="UniProtKB-KW"/>
</dbReference>
<dbReference type="InterPro" id="IPR051620">
    <property type="entry name" value="ORF904-like_C"/>
</dbReference>
<dbReference type="Pfam" id="PF19263">
    <property type="entry name" value="DUF5906"/>
    <property type="match status" value="1"/>
</dbReference>
<organism evidence="5">
    <name type="scientific">marine sediment metagenome</name>
    <dbReference type="NCBI Taxonomy" id="412755"/>
    <lineage>
        <taxon>unclassified sequences</taxon>
        <taxon>metagenomes</taxon>
        <taxon>ecological metagenomes</taxon>
    </lineage>
</organism>
<dbReference type="NCBIfam" id="TIGR01613">
    <property type="entry name" value="primase_Cterm"/>
    <property type="match status" value="1"/>
</dbReference>
<sequence length="778" mass="86434">MDQGNVYGCCYNDRYDPSDDLVNNTLMLNDIPKLYSIYAQNIARFPALYGILARQLGVSVESVTKVGAGFIPVDEHENQAWVFPERNAKGKVVGIQERLDSGKKYAVKGSKRGLVYAVNLDTKQHERQQWVRVSTTHPCPLCNKPDGCLYPENEYDNPNAVICVHIESGSTKPMELGYLHIFDPARQKLLIQNYSILSPSEYPILVVEGATDVCAAYDLGFVAVGKPSAASKNKDLIELLSGHKVVILGENDAGAGKAGMEFTFTQLRGKCPECTKIMPPEGVKDLRQWVEKGLTQTEFLEYIEKIGSQVLSTDIFSSDKSLVIAQTWLGDKKTINGRISLGIYRKGFVDFNGCCYEELSDAQVHQQLYNGIGNRSYLDGSGAIKPYKLTCAKTRDILQACTSSCLISRDAPCWLIPGAHPDPRRLIVFQNGILNVDNYINGDSTLHNPTPDLFTFNALPYDFDESLESSLWIDIITDIFNGDEAKLLLLAQWFGYNLIPDMSQEKLMMFKGRTRSGKGTIANTLGAMLGDRNWCATSFASLAESFGYHPLMGKLCVIVGDTKGSKSGEESVVLMRLLNIVGRDAISVNIKGKLHLPKVNLCCRFTFAMNDFPAFRDDSGSLQERTNILTFNNSYVGREDKTLKDRLAQEASEGKLINFALRGLKSLYTDKEFVVPAESTLALNTFREIISPVLQFTSRCTEPDTEGPGVPTDYLYELWKWWCKREGLSYGHKSTLIHSLLSTTPNAMQIMEGEVGNPDQMLMGIKVTDWAETGFGKG</sequence>
<name>A0A0F9Q1A7_9ZZZZ</name>
<dbReference type="InterPro" id="IPR034154">
    <property type="entry name" value="TOPRIM_DnaG/twinkle"/>
</dbReference>
<dbReference type="InterPro" id="IPR027417">
    <property type="entry name" value="P-loop_NTPase"/>
</dbReference>
<dbReference type="CDD" id="cd01029">
    <property type="entry name" value="TOPRIM_primases"/>
    <property type="match status" value="1"/>
</dbReference>